<name>X0U8B3_9ZZZZ</name>
<dbReference type="PANTHER" id="PTHR11728">
    <property type="entry name" value="GLYCEROL-3-PHOSPHATE DEHYDROGENASE"/>
    <property type="match status" value="1"/>
</dbReference>
<dbReference type="InterPro" id="IPR006168">
    <property type="entry name" value="G3P_DH_NAD-dep"/>
</dbReference>
<evidence type="ECO:0000256" key="3">
    <source>
        <dbReference type="ARBA" id="ARBA00023027"/>
    </source>
</evidence>
<evidence type="ECO:0000313" key="6">
    <source>
        <dbReference type="EMBL" id="GAF84750.1"/>
    </source>
</evidence>
<protein>
    <recommendedName>
        <fullName evidence="7">Glycerol-3-phosphate dehydrogenase NAD-dependent C-terminal domain-containing protein</fullName>
    </recommendedName>
</protein>
<proteinExistence type="inferred from homology"/>
<dbReference type="PANTHER" id="PTHR11728:SF1">
    <property type="entry name" value="GLYCEROL-3-PHOSPHATE DEHYDROGENASE [NAD(+)] 2, CHLOROPLASTIC"/>
    <property type="match status" value="1"/>
</dbReference>
<dbReference type="AlphaFoldDB" id="X0U8B3"/>
<feature type="non-terminal residue" evidence="6">
    <location>
        <position position="1"/>
    </location>
</feature>
<dbReference type="GO" id="GO:0005975">
    <property type="term" value="P:carbohydrate metabolic process"/>
    <property type="evidence" value="ECO:0007669"/>
    <property type="project" value="InterPro"/>
</dbReference>
<comment type="similarity">
    <text evidence="1">Belongs to the NAD-dependent glycerol-3-phosphate dehydrogenase family.</text>
</comment>
<dbReference type="InterPro" id="IPR006109">
    <property type="entry name" value="G3P_DH_NAD-dep_C"/>
</dbReference>
<dbReference type="InterPro" id="IPR013328">
    <property type="entry name" value="6PGD_dom2"/>
</dbReference>
<evidence type="ECO:0000256" key="2">
    <source>
        <dbReference type="ARBA" id="ARBA00023002"/>
    </source>
</evidence>
<evidence type="ECO:0000256" key="1">
    <source>
        <dbReference type="ARBA" id="ARBA00011009"/>
    </source>
</evidence>
<dbReference type="Pfam" id="PF07479">
    <property type="entry name" value="NAD_Gly3P_dh_C"/>
    <property type="match status" value="1"/>
</dbReference>
<evidence type="ECO:0000259" key="5">
    <source>
        <dbReference type="Pfam" id="PF07479"/>
    </source>
</evidence>
<dbReference type="GO" id="GO:0047952">
    <property type="term" value="F:glycerol-3-phosphate dehydrogenase [NAD(P)+] activity"/>
    <property type="evidence" value="ECO:0007669"/>
    <property type="project" value="TreeGrafter"/>
</dbReference>
<dbReference type="Pfam" id="PF01210">
    <property type="entry name" value="NAD_Gly3P_dh_N"/>
    <property type="match status" value="1"/>
</dbReference>
<evidence type="ECO:0000259" key="4">
    <source>
        <dbReference type="Pfam" id="PF01210"/>
    </source>
</evidence>
<dbReference type="SUPFAM" id="SSF51735">
    <property type="entry name" value="NAD(P)-binding Rossmann-fold domains"/>
    <property type="match status" value="1"/>
</dbReference>
<dbReference type="GO" id="GO:0046168">
    <property type="term" value="P:glycerol-3-phosphate catabolic process"/>
    <property type="evidence" value="ECO:0007669"/>
    <property type="project" value="InterPro"/>
</dbReference>
<gene>
    <name evidence="6" type="ORF">S01H1_09623</name>
</gene>
<feature type="domain" description="Glycerol-3-phosphate dehydrogenase NAD-dependent C-terminal" evidence="5">
    <location>
        <begin position="126"/>
        <end position="266"/>
    </location>
</feature>
<dbReference type="GO" id="GO:0005829">
    <property type="term" value="C:cytosol"/>
    <property type="evidence" value="ECO:0007669"/>
    <property type="project" value="TreeGrafter"/>
</dbReference>
<dbReference type="NCBIfam" id="NF000940">
    <property type="entry name" value="PRK00094.1-2"/>
    <property type="match status" value="1"/>
</dbReference>
<dbReference type="HAMAP" id="MF_00394">
    <property type="entry name" value="NAD_Glyc3P_dehydrog"/>
    <property type="match status" value="1"/>
</dbReference>
<comment type="caution">
    <text evidence="6">The sequence shown here is derived from an EMBL/GenBank/DDBJ whole genome shotgun (WGS) entry which is preliminary data.</text>
</comment>
<dbReference type="InterPro" id="IPR008927">
    <property type="entry name" value="6-PGluconate_DH-like_C_sf"/>
</dbReference>
<dbReference type="InterPro" id="IPR036291">
    <property type="entry name" value="NAD(P)-bd_dom_sf"/>
</dbReference>
<dbReference type="Gene3D" id="3.40.50.720">
    <property type="entry name" value="NAD(P)-binding Rossmann-like Domain"/>
    <property type="match status" value="1"/>
</dbReference>
<dbReference type="Gene3D" id="1.10.1040.10">
    <property type="entry name" value="N-(1-d-carboxylethyl)-l-norvaline Dehydrogenase, domain 2"/>
    <property type="match status" value="1"/>
</dbReference>
<dbReference type="InterPro" id="IPR011128">
    <property type="entry name" value="G3P_DH_NAD-dep_N"/>
</dbReference>
<dbReference type="SUPFAM" id="SSF48179">
    <property type="entry name" value="6-phosphogluconate dehydrogenase C-terminal domain-like"/>
    <property type="match status" value="1"/>
</dbReference>
<dbReference type="PRINTS" id="PR00077">
    <property type="entry name" value="GPDHDRGNASE"/>
</dbReference>
<dbReference type="EMBL" id="BARS01004917">
    <property type="protein sequence ID" value="GAF84750.1"/>
    <property type="molecule type" value="Genomic_DNA"/>
</dbReference>
<keyword evidence="2" id="KW-0560">Oxidoreductase</keyword>
<feature type="domain" description="Glycerol-3-phosphate dehydrogenase NAD-dependent N-terminal" evidence="4">
    <location>
        <begin position="2"/>
        <end position="106"/>
    </location>
</feature>
<dbReference type="GO" id="GO:0051287">
    <property type="term" value="F:NAD binding"/>
    <property type="evidence" value="ECO:0007669"/>
    <property type="project" value="InterPro"/>
</dbReference>
<organism evidence="6">
    <name type="scientific">marine sediment metagenome</name>
    <dbReference type="NCBI Taxonomy" id="412755"/>
    <lineage>
        <taxon>unclassified sequences</taxon>
        <taxon>metagenomes</taxon>
        <taxon>ecological metagenomes</taxon>
    </lineage>
</organism>
<dbReference type="NCBIfam" id="NF000942">
    <property type="entry name" value="PRK00094.1-4"/>
    <property type="match status" value="1"/>
</dbReference>
<dbReference type="PROSITE" id="PS00957">
    <property type="entry name" value="NAD_G3PDH"/>
    <property type="match status" value="1"/>
</dbReference>
<keyword evidence="3" id="KW-0520">NAD</keyword>
<dbReference type="PIRSF" id="PIRSF000114">
    <property type="entry name" value="Glycerol-3-P_dh"/>
    <property type="match status" value="1"/>
</dbReference>
<reference evidence="6" key="1">
    <citation type="journal article" date="2014" name="Front. Microbiol.">
        <title>High frequency of phylogenetically diverse reductive dehalogenase-homologous genes in deep subseafloor sedimentary metagenomes.</title>
        <authorList>
            <person name="Kawai M."/>
            <person name="Futagami T."/>
            <person name="Toyoda A."/>
            <person name="Takaki Y."/>
            <person name="Nishi S."/>
            <person name="Hori S."/>
            <person name="Arai W."/>
            <person name="Tsubouchi T."/>
            <person name="Morono Y."/>
            <person name="Uchiyama I."/>
            <person name="Ito T."/>
            <person name="Fujiyama A."/>
            <person name="Inagaki F."/>
            <person name="Takami H."/>
        </authorList>
    </citation>
    <scope>NUCLEOTIDE SEQUENCE</scope>
    <source>
        <strain evidence="6">Expedition CK06-06</strain>
    </source>
</reference>
<accession>X0U8B3</accession>
<dbReference type="FunFam" id="1.10.1040.10:FF:000001">
    <property type="entry name" value="Glycerol-3-phosphate dehydrogenase [NAD(P)+]"/>
    <property type="match status" value="1"/>
</dbReference>
<sequence>ELPPNILLTTAAAEALDSVELVISAVPCQYMRSVWQKLAPHLPDDAAILTVTKGIENDTLLRPTEILAQLTGPHRSLGALSGPTIARELAQQLPATAVVASADLQLAKWAQQIFTRKFFRLYTNSDLLGVEIAGASKNVIALAAGIIDGLGMGDNAKAALLTRGLVEITRLGLALGAEEETFAGLAGLGDLVTTCISPLGRNRHVGEQIGKGKKLQDIISGMNAVAEGVATTGSLTALAQQHHVDMPITAKVHAVLFQAQEPQQAISELMSRTPRPER</sequence>
<evidence type="ECO:0008006" key="7">
    <source>
        <dbReference type="Google" id="ProtNLM"/>
    </source>
</evidence>